<organism evidence="1 2">
    <name type="scientific">Candidatus Electrothrix marina</name>
    <dbReference type="NCBI Taxonomy" id="1859130"/>
    <lineage>
        <taxon>Bacteria</taxon>
        <taxon>Pseudomonadati</taxon>
        <taxon>Thermodesulfobacteriota</taxon>
        <taxon>Desulfobulbia</taxon>
        <taxon>Desulfobulbales</taxon>
        <taxon>Desulfobulbaceae</taxon>
        <taxon>Candidatus Electrothrix</taxon>
    </lineage>
</organism>
<dbReference type="GO" id="GO:0016740">
    <property type="term" value="F:transferase activity"/>
    <property type="evidence" value="ECO:0007669"/>
    <property type="project" value="UniProtKB-KW"/>
</dbReference>
<comment type="caution">
    <text evidence="1">The sequence shown here is derived from an EMBL/GenBank/DDBJ whole genome shotgun (WGS) entry which is preliminary data.</text>
</comment>
<proteinExistence type="predicted"/>
<dbReference type="AlphaFoldDB" id="A0A3S3RDP8"/>
<dbReference type="Proteomes" id="UP000287615">
    <property type="component" value="Unassembled WGS sequence"/>
</dbReference>
<dbReference type="EMBL" id="MTKR01000009">
    <property type="protein sequence ID" value="RWX50885.1"/>
    <property type="molecule type" value="Genomic_DNA"/>
</dbReference>
<keyword evidence="1" id="KW-0808">Transferase</keyword>
<reference evidence="1 2" key="1">
    <citation type="submission" date="2017-01" db="EMBL/GenBank/DDBJ databases">
        <title>The cable genome- insights into the physiology and evolution of filamentous bacteria capable of sulfide oxidation via long distance electron transfer.</title>
        <authorList>
            <person name="Schreiber L."/>
            <person name="Bjerg J.T."/>
            <person name="Boggild A."/>
            <person name="Van De Vossenberg J."/>
            <person name="Meysman F."/>
            <person name="Nielsen L.P."/>
            <person name="Schramm A."/>
            <person name="Kjeldsen K.U."/>
        </authorList>
    </citation>
    <scope>NUCLEOTIDE SEQUENCE [LARGE SCALE GENOMIC DNA]</scope>
    <source>
        <strain evidence="1">A3</strain>
    </source>
</reference>
<name>A0A3S3RDP8_9BACT</name>
<sequence length="50" mass="5954">GERTWKYIDPDLLEQEKDKELSHDNLFHTLLGFFAVKTSVYRNDLDILND</sequence>
<dbReference type="EC" id="2.7.8.-" evidence="1"/>
<accession>A0A3S3RDP8</accession>
<feature type="non-terminal residue" evidence="1">
    <location>
        <position position="1"/>
    </location>
</feature>
<protein>
    <submittedName>
        <fullName evidence="1">Lipid A ethanolaminephosphotransferase</fullName>
        <ecNumber evidence="1">2.7.8.-</ecNumber>
    </submittedName>
</protein>
<gene>
    <name evidence="1" type="ORF">VU00_10097</name>
</gene>
<evidence type="ECO:0000313" key="1">
    <source>
        <dbReference type="EMBL" id="RWX50885.1"/>
    </source>
</evidence>
<evidence type="ECO:0000313" key="2">
    <source>
        <dbReference type="Proteomes" id="UP000287615"/>
    </source>
</evidence>